<organism evidence="2 3">
    <name type="scientific">Echinococcus multilocularis</name>
    <name type="common">Fox tapeworm</name>
    <dbReference type="NCBI Taxonomy" id="6211"/>
    <lineage>
        <taxon>Eukaryota</taxon>
        <taxon>Metazoa</taxon>
        <taxon>Spiralia</taxon>
        <taxon>Lophotrochozoa</taxon>
        <taxon>Platyhelminthes</taxon>
        <taxon>Cestoda</taxon>
        <taxon>Eucestoda</taxon>
        <taxon>Cyclophyllidea</taxon>
        <taxon>Taeniidae</taxon>
        <taxon>Echinococcus</taxon>
    </lineage>
</organism>
<dbReference type="GO" id="GO:0005773">
    <property type="term" value="C:vacuole"/>
    <property type="evidence" value="ECO:0007669"/>
    <property type="project" value="GOC"/>
</dbReference>
<dbReference type="PANTHER" id="PTHR14534">
    <property type="entry name" value="VACUOLAR IMPORT AND DEGRADATION PROTEIN 24"/>
    <property type="match status" value="1"/>
</dbReference>
<sequence>MVSSWVDLGPCPFFPTNTVNTSCIHPGAHFVGSQISRFKKHAVDVSFLTVDLAAKTLCGFLRVDKANNDSETFENGGDGKAVTSFFNGEIISRLFPFITGKWGASVETDTNHWNELNVMARFPNYYRDNFDYSQLENFDHVYMRWKEKFILPDPNRTSDKKPSTGFYYICLQKSTGELTGYFHNKTERRVHRIYLMYDPQVTSIAFQIR</sequence>
<reference evidence="2" key="2">
    <citation type="submission" date="2015-11" db="EMBL/GenBank/DDBJ databases">
        <authorList>
            <person name="Zhang Y."/>
            <person name="Guo Z."/>
        </authorList>
    </citation>
    <scope>NUCLEOTIDE SEQUENCE</scope>
</reference>
<dbReference type="GO" id="GO:0034657">
    <property type="term" value="C:GID complex"/>
    <property type="evidence" value="ECO:0007669"/>
    <property type="project" value="TreeGrafter"/>
</dbReference>
<dbReference type="GO" id="GO:0007039">
    <property type="term" value="P:protein catabolic process in the vacuole"/>
    <property type="evidence" value="ECO:0007669"/>
    <property type="project" value="TreeGrafter"/>
</dbReference>
<evidence type="ECO:0000313" key="2">
    <source>
        <dbReference type="EMBL" id="CUT99143.1"/>
    </source>
</evidence>
<dbReference type="GO" id="GO:0006623">
    <property type="term" value="P:protein targeting to vacuole"/>
    <property type="evidence" value="ECO:0007669"/>
    <property type="project" value="TreeGrafter"/>
</dbReference>
<dbReference type="PANTHER" id="PTHR14534:SF3">
    <property type="entry name" value="GID COMPLEX SUBUNIT 4 HOMOLOG"/>
    <property type="match status" value="1"/>
</dbReference>
<evidence type="ECO:0000313" key="3">
    <source>
        <dbReference type="Proteomes" id="UP000017246"/>
    </source>
</evidence>
<dbReference type="Proteomes" id="UP000017246">
    <property type="component" value="Unassembled WGS sequence"/>
</dbReference>
<dbReference type="eggNOG" id="KOG4635">
    <property type="taxonomic scope" value="Eukaryota"/>
</dbReference>
<comment type="similarity">
    <text evidence="1">Belongs to the GID4/VID24 family.</text>
</comment>
<dbReference type="EMBL" id="LN902845">
    <property type="protein sequence ID" value="CUT99143.1"/>
    <property type="molecule type" value="Genomic_DNA"/>
</dbReference>
<proteinExistence type="inferred from homology"/>
<dbReference type="AlphaFoldDB" id="A0A068Y200"/>
<dbReference type="OMA" id="GYYYHRQ"/>
<name>A0A068Y200_ECHMU</name>
<keyword evidence="3" id="KW-1185">Reference proteome</keyword>
<accession>A0A068Y200</accession>
<protein>
    <submittedName>
        <fullName evidence="2">Vacuolar import degradation protein Vid24</fullName>
    </submittedName>
</protein>
<dbReference type="OrthoDB" id="62at2759"/>
<evidence type="ECO:0000256" key="1">
    <source>
        <dbReference type="ARBA" id="ARBA00061469"/>
    </source>
</evidence>
<dbReference type="GO" id="GO:0043161">
    <property type="term" value="P:proteasome-mediated ubiquitin-dependent protein catabolic process"/>
    <property type="evidence" value="ECO:0007669"/>
    <property type="project" value="TreeGrafter"/>
</dbReference>
<dbReference type="Pfam" id="PF09783">
    <property type="entry name" value="Vac_ImportDeg"/>
    <property type="match status" value="1"/>
</dbReference>
<dbReference type="STRING" id="6211.A0A068Y200"/>
<dbReference type="InterPro" id="IPR018618">
    <property type="entry name" value="GID4/10-like"/>
</dbReference>
<reference evidence="2" key="1">
    <citation type="journal article" date="2013" name="Nature">
        <title>The genomes of four tapeworm species reveal adaptations to parasitism.</title>
        <authorList>
            <person name="Tsai I.J."/>
            <person name="Zarowiecki M."/>
            <person name="Holroyd N."/>
            <person name="Garciarrubio A."/>
            <person name="Sanchez-Flores A."/>
            <person name="Brooks K.L."/>
            <person name="Tracey A."/>
            <person name="Bobes R.J."/>
            <person name="Fragoso G."/>
            <person name="Sciutto E."/>
            <person name="Aslett M."/>
            <person name="Beasley H."/>
            <person name="Bennett H.M."/>
            <person name="Cai J."/>
            <person name="Camicia F."/>
            <person name="Clark R."/>
            <person name="Cucher M."/>
            <person name="De Silva N."/>
            <person name="Day T.A."/>
            <person name="Deplazes P."/>
            <person name="Estrada K."/>
            <person name="Fernandez C."/>
            <person name="Holland P.W."/>
            <person name="Hou J."/>
            <person name="Hu S."/>
            <person name="Huckvale T."/>
            <person name="Hung S.S."/>
            <person name="Kamenetzky L."/>
            <person name="Keane J.A."/>
            <person name="Kiss F."/>
            <person name="Koziol U."/>
            <person name="Lambert O."/>
            <person name="Liu K."/>
            <person name="Luo X."/>
            <person name="Luo Y."/>
            <person name="Macchiaroli N."/>
            <person name="Nichol S."/>
            <person name="Paps J."/>
            <person name="Parkinson J."/>
            <person name="Pouchkina-Stantcheva N."/>
            <person name="Riddiford N."/>
            <person name="Rosenzvit M."/>
            <person name="Salinas G."/>
            <person name="Wasmuth J.D."/>
            <person name="Zamanian M."/>
            <person name="Zheng Y."/>
            <person name="Cai X."/>
            <person name="Soberon X."/>
            <person name="Olson P.D."/>
            <person name="Laclette J.P."/>
            <person name="Brehm K."/>
            <person name="Berriman M."/>
            <person name="Garciarrubio A."/>
            <person name="Bobes R.J."/>
            <person name="Fragoso G."/>
            <person name="Sanchez-Flores A."/>
            <person name="Estrada K."/>
            <person name="Cevallos M.A."/>
            <person name="Morett E."/>
            <person name="Gonzalez V."/>
            <person name="Portillo T."/>
            <person name="Ochoa-Leyva A."/>
            <person name="Jose M.V."/>
            <person name="Sciutto E."/>
            <person name="Landa A."/>
            <person name="Jimenez L."/>
            <person name="Valdes V."/>
            <person name="Carrero J.C."/>
            <person name="Larralde C."/>
            <person name="Morales-Montor J."/>
            <person name="Limon-Lason J."/>
            <person name="Soberon X."/>
            <person name="Laclette J.P."/>
        </authorList>
    </citation>
    <scope>NUCLEOTIDE SEQUENCE [LARGE SCALE GENOMIC DNA]</scope>
</reference>
<dbReference type="GO" id="GO:0045721">
    <property type="term" value="P:negative regulation of gluconeogenesis"/>
    <property type="evidence" value="ECO:0007669"/>
    <property type="project" value="TreeGrafter"/>
</dbReference>